<dbReference type="InterPro" id="IPR036705">
    <property type="entry name" value="Ribosyl_crysJ1_sf"/>
</dbReference>
<dbReference type="Pfam" id="PF03747">
    <property type="entry name" value="ADP_ribosyl_GH"/>
    <property type="match status" value="1"/>
</dbReference>
<dbReference type="EMBL" id="BAAATD010000005">
    <property type="protein sequence ID" value="GAA2605339.1"/>
    <property type="molecule type" value="Genomic_DNA"/>
</dbReference>
<dbReference type="SUPFAM" id="SSF101478">
    <property type="entry name" value="ADP-ribosylglycohydrolase"/>
    <property type="match status" value="1"/>
</dbReference>
<dbReference type="PANTHER" id="PTHR16222:SF12">
    <property type="entry name" value="ADP-RIBOSYLGLYCOHYDROLASE-RELATED"/>
    <property type="match status" value="1"/>
</dbReference>
<name>A0ABP6C932_9ACTN</name>
<dbReference type="InterPro" id="IPR050792">
    <property type="entry name" value="ADP-ribosylglycohydrolase"/>
</dbReference>
<keyword evidence="2" id="KW-1185">Reference proteome</keyword>
<evidence type="ECO:0000313" key="2">
    <source>
        <dbReference type="Proteomes" id="UP001501509"/>
    </source>
</evidence>
<proteinExistence type="predicted"/>
<dbReference type="InterPro" id="IPR005502">
    <property type="entry name" value="Ribosyl_crysJ1"/>
</dbReference>
<dbReference type="Gene3D" id="1.10.4080.10">
    <property type="entry name" value="ADP-ribosylation/Crystallin J1"/>
    <property type="match status" value="1"/>
</dbReference>
<reference evidence="2" key="1">
    <citation type="journal article" date="2019" name="Int. J. Syst. Evol. Microbiol.">
        <title>The Global Catalogue of Microorganisms (GCM) 10K type strain sequencing project: providing services to taxonomists for standard genome sequencing and annotation.</title>
        <authorList>
            <consortium name="The Broad Institute Genomics Platform"/>
            <consortium name="The Broad Institute Genome Sequencing Center for Infectious Disease"/>
            <person name="Wu L."/>
            <person name="Ma J."/>
        </authorList>
    </citation>
    <scope>NUCLEOTIDE SEQUENCE [LARGE SCALE GENOMIC DNA]</scope>
    <source>
        <strain evidence="2">JCM 6833</strain>
    </source>
</reference>
<dbReference type="PANTHER" id="PTHR16222">
    <property type="entry name" value="ADP-RIBOSYLGLYCOHYDROLASE"/>
    <property type="match status" value="1"/>
</dbReference>
<sequence>MTIDRLERALVSLRGLAVGDALGSQFFVPANRPGLESRSLPPAPWRWTDDTEMASALVLELALAGGDLDQDRLVGRFAGHHDFDRGYGPSTNRFLRLVREGADWREELAGLFDGQGSWGNGAAMRVAPLGAYHAGCPQRAAHLAERSATVTHTHPEAVAGAVAVAVAAAAVASGRRSPGQIIDAVLDQVAEGRVRDGVVRARRLLTLSDPRAAAEQLGNGRDVSAQDTVPFTLWAAAKHAGDFEEAVWATAAAMKGEGEVGGIDTNCAIVGGIVAAGMEPGTLPTWWDRGTEDLPGWLVIPPVTRPATATGRDWKTEPMRRPAPLPPPDRIWAPYEWETIRRGLVPAEMEEKWFAYVEADRLHLHRSWTGYKIYEAFFQPVDGGLQITEAWIERDRGIYKGGDDEHETGVLHGMIERLLLGYWC</sequence>
<dbReference type="RefSeq" id="WP_344543645.1">
    <property type="nucleotide sequence ID" value="NZ_BAAATD010000005.1"/>
</dbReference>
<accession>A0ABP6C932</accession>
<evidence type="ECO:0008006" key="3">
    <source>
        <dbReference type="Google" id="ProtNLM"/>
    </source>
</evidence>
<dbReference type="Proteomes" id="UP001501509">
    <property type="component" value="Unassembled WGS sequence"/>
</dbReference>
<evidence type="ECO:0000313" key="1">
    <source>
        <dbReference type="EMBL" id="GAA2605339.1"/>
    </source>
</evidence>
<gene>
    <name evidence="1" type="ORF">GCM10010411_44390</name>
</gene>
<organism evidence="1 2">
    <name type="scientific">Actinomadura fulvescens</name>
    <dbReference type="NCBI Taxonomy" id="46160"/>
    <lineage>
        <taxon>Bacteria</taxon>
        <taxon>Bacillati</taxon>
        <taxon>Actinomycetota</taxon>
        <taxon>Actinomycetes</taxon>
        <taxon>Streptosporangiales</taxon>
        <taxon>Thermomonosporaceae</taxon>
        <taxon>Actinomadura</taxon>
    </lineage>
</organism>
<comment type="caution">
    <text evidence="1">The sequence shown here is derived from an EMBL/GenBank/DDBJ whole genome shotgun (WGS) entry which is preliminary data.</text>
</comment>
<protein>
    <recommendedName>
        <fullName evidence="3">ADP-ribosylglycohydrolase</fullName>
    </recommendedName>
</protein>